<evidence type="ECO:0000313" key="1">
    <source>
        <dbReference type="EMBL" id="THH35610.1"/>
    </source>
</evidence>
<comment type="caution">
    <text evidence="1">The sequence shown here is derived from an EMBL/GenBank/DDBJ whole genome shotgun (WGS) entry which is preliminary data.</text>
</comment>
<proteinExistence type="predicted"/>
<dbReference type="SUPFAM" id="SSF158997">
    <property type="entry name" value="Trm112p-like"/>
    <property type="match status" value="1"/>
</dbReference>
<dbReference type="EMBL" id="SRSF01000011">
    <property type="protein sequence ID" value="THH35610.1"/>
    <property type="molecule type" value="Genomic_DNA"/>
</dbReference>
<dbReference type="AlphaFoldDB" id="A0A4S4NHN5"/>
<evidence type="ECO:0000313" key="2">
    <source>
        <dbReference type="Proteomes" id="UP000308528"/>
    </source>
</evidence>
<accession>A0A4S4NHN5</accession>
<name>A0A4S4NHN5_9BACT</name>
<dbReference type="OrthoDB" id="678493at2"/>
<sequence>MQKDLLNKLCCPFDKGDLHAHIFRENENGDILEGLLICPACRRYYPIIYSIPIMSPDEYRERQLELPILERWGLKVDAHSPSFVLEAGSEQKLLG</sequence>
<gene>
    <name evidence="1" type="ORF">E4021_16105</name>
</gene>
<protein>
    <recommendedName>
        <fullName evidence="3">Trm112 family protein</fullName>
    </recommendedName>
</protein>
<evidence type="ECO:0008006" key="3">
    <source>
        <dbReference type="Google" id="ProtNLM"/>
    </source>
</evidence>
<dbReference type="Pfam" id="PF03966">
    <property type="entry name" value="Trm112p"/>
    <property type="match status" value="1"/>
</dbReference>
<dbReference type="Proteomes" id="UP000308528">
    <property type="component" value="Unassembled WGS sequence"/>
</dbReference>
<dbReference type="Gene3D" id="2.20.25.10">
    <property type="match status" value="1"/>
</dbReference>
<organism evidence="1 2">
    <name type="scientific">Neolewinella litorea</name>
    <dbReference type="NCBI Taxonomy" id="2562452"/>
    <lineage>
        <taxon>Bacteria</taxon>
        <taxon>Pseudomonadati</taxon>
        <taxon>Bacteroidota</taxon>
        <taxon>Saprospiria</taxon>
        <taxon>Saprospirales</taxon>
        <taxon>Lewinellaceae</taxon>
        <taxon>Neolewinella</taxon>
    </lineage>
</organism>
<dbReference type="RefSeq" id="WP_136460408.1">
    <property type="nucleotide sequence ID" value="NZ_SRSF01000011.1"/>
</dbReference>
<reference evidence="1 2" key="1">
    <citation type="submission" date="2019-04" db="EMBL/GenBank/DDBJ databases">
        <title>Lewinella litorea sp. nov., isolated from a marine sand.</title>
        <authorList>
            <person name="Yoon J.-H."/>
        </authorList>
    </citation>
    <scope>NUCLEOTIDE SEQUENCE [LARGE SCALE GENOMIC DNA]</scope>
    <source>
        <strain evidence="1 2">HSMS-39</strain>
    </source>
</reference>
<dbReference type="InterPro" id="IPR005651">
    <property type="entry name" value="Trm112-like"/>
</dbReference>
<keyword evidence="2" id="KW-1185">Reference proteome</keyword>